<protein>
    <submittedName>
        <fullName evidence="1">Uncharacterized protein</fullName>
    </submittedName>
</protein>
<dbReference type="SUPFAM" id="SSF100950">
    <property type="entry name" value="NagB/RpiA/CoA transferase-like"/>
    <property type="match status" value="1"/>
</dbReference>
<dbReference type="Proteomes" id="UP000828390">
    <property type="component" value="Unassembled WGS sequence"/>
</dbReference>
<reference evidence="1" key="2">
    <citation type="submission" date="2020-11" db="EMBL/GenBank/DDBJ databases">
        <authorList>
            <person name="McCartney M.A."/>
            <person name="Auch B."/>
            <person name="Kono T."/>
            <person name="Mallez S."/>
            <person name="Becker A."/>
            <person name="Gohl D.M."/>
            <person name="Silverstein K.A.T."/>
            <person name="Koren S."/>
            <person name="Bechman K.B."/>
            <person name="Herman A."/>
            <person name="Abrahante J.E."/>
            <person name="Garbe J."/>
        </authorList>
    </citation>
    <scope>NUCLEOTIDE SEQUENCE</scope>
    <source>
        <strain evidence="1">Duluth1</strain>
        <tissue evidence="1">Whole animal</tissue>
    </source>
</reference>
<gene>
    <name evidence="1" type="ORF">DPMN_083200</name>
</gene>
<evidence type="ECO:0000313" key="2">
    <source>
        <dbReference type="Proteomes" id="UP000828390"/>
    </source>
</evidence>
<dbReference type="Gene3D" id="1.20.120.420">
    <property type="entry name" value="translation initiation factor eif-2b, domain 1"/>
    <property type="match status" value="1"/>
</dbReference>
<evidence type="ECO:0000313" key="1">
    <source>
        <dbReference type="EMBL" id="KAH3695742.1"/>
    </source>
</evidence>
<dbReference type="PANTHER" id="PTHR43475:SF1">
    <property type="entry name" value="METHYLTHIORIBOSE-1-PHOSPHATE ISOMERASE"/>
    <property type="match status" value="1"/>
</dbReference>
<sequence>MFEDDIATNKAIGQYGAECILLRIGQSGDNQVRILTHCNTGSLATAGYGTALGKKNSPCVIPSFVVLLMADKYLS</sequence>
<name>A0A9D3Y9H9_DREPO</name>
<dbReference type="GO" id="GO:0046523">
    <property type="term" value="F:S-methyl-5-thioribose-1-phosphate isomerase activity"/>
    <property type="evidence" value="ECO:0007669"/>
    <property type="project" value="TreeGrafter"/>
</dbReference>
<dbReference type="GO" id="GO:0019509">
    <property type="term" value="P:L-methionine salvage from methylthioadenosine"/>
    <property type="evidence" value="ECO:0007669"/>
    <property type="project" value="TreeGrafter"/>
</dbReference>
<organism evidence="1 2">
    <name type="scientific">Dreissena polymorpha</name>
    <name type="common">Zebra mussel</name>
    <name type="synonym">Mytilus polymorpha</name>
    <dbReference type="NCBI Taxonomy" id="45954"/>
    <lineage>
        <taxon>Eukaryota</taxon>
        <taxon>Metazoa</taxon>
        <taxon>Spiralia</taxon>
        <taxon>Lophotrochozoa</taxon>
        <taxon>Mollusca</taxon>
        <taxon>Bivalvia</taxon>
        <taxon>Autobranchia</taxon>
        <taxon>Heteroconchia</taxon>
        <taxon>Euheterodonta</taxon>
        <taxon>Imparidentia</taxon>
        <taxon>Neoheterodontei</taxon>
        <taxon>Myida</taxon>
        <taxon>Dreissenoidea</taxon>
        <taxon>Dreissenidae</taxon>
        <taxon>Dreissena</taxon>
    </lineage>
</organism>
<keyword evidence="2" id="KW-1185">Reference proteome</keyword>
<proteinExistence type="predicted"/>
<dbReference type="AlphaFoldDB" id="A0A9D3Y9H9"/>
<dbReference type="PANTHER" id="PTHR43475">
    <property type="entry name" value="METHYLTHIORIBOSE-1-PHOSPHATE ISOMERASE"/>
    <property type="match status" value="1"/>
</dbReference>
<comment type="caution">
    <text evidence="1">The sequence shown here is derived from an EMBL/GenBank/DDBJ whole genome shotgun (WGS) entry which is preliminary data.</text>
</comment>
<dbReference type="InterPro" id="IPR037171">
    <property type="entry name" value="NagB/RpiA_transferase-like"/>
</dbReference>
<reference evidence="1" key="1">
    <citation type="journal article" date="2019" name="bioRxiv">
        <title>The Genome of the Zebra Mussel, Dreissena polymorpha: A Resource for Invasive Species Research.</title>
        <authorList>
            <person name="McCartney M.A."/>
            <person name="Auch B."/>
            <person name="Kono T."/>
            <person name="Mallez S."/>
            <person name="Zhang Y."/>
            <person name="Obille A."/>
            <person name="Becker A."/>
            <person name="Abrahante J.E."/>
            <person name="Garbe J."/>
            <person name="Badalamenti J.P."/>
            <person name="Herman A."/>
            <person name="Mangelson H."/>
            <person name="Liachko I."/>
            <person name="Sullivan S."/>
            <person name="Sone E.D."/>
            <person name="Koren S."/>
            <person name="Silverstein K.A.T."/>
            <person name="Beckman K.B."/>
            <person name="Gohl D.M."/>
        </authorList>
    </citation>
    <scope>NUCLEOTIDE SEQUENCE</scope>
    <source>
        <strain evidence="1">Duluth1</strain>
        <tissue evidence="1">Whole animal</tissue>
    </source>
</reference>
<dbReference type="InterPro" id="IPR027363">
    <property type="entry name" value="M1Pi_N"/>
</dbReference>
<accession>A0A9D3Y9H9</accession>
<dbReference type="EMBL" id="JAIWYP010000016">
    <property type="protein sequence ID" value="KAH3695742.1"/>
    <property type="molecule type" value="Genomic_DNA"/>
</dbReference>